<name>A0A433D4F3_9FUNG</name>
<gene>
    <name evidence="1" type="ORF">BC936DRAFT_147801</name>
</gene>
<protein>
    <submittedName>
        <fullName evidence="1">Uncharacterized protein</fullName>
    </submittedName>
</protein>
<comment type="caution">
    <text evidence="1">The sequence shown here is derived from an EMBL/GenBank/DDBJ whole genome shotgun (WGS) entry which is preliminary data.</text>
</comment>
<proteinExistence type="predicted"/>
<accession>A0A433D4F3</accession>
<keyword evidence="2" id="KW-1185">Reference proteome</keyword>
<evidence type="ECO:0000313" key="1">
    <source>
        <dbReference type="EMBL" id="RUP45737.1"/>
    </source>
</evidence>
<dbReference type="AlphaFoldDB" id="A0A433D4F3"/>
<dbReference type="EMBL" id="RBNI01006855">
    <property type="protein sequence ID" value="RUP45737.1"/>
    <property type="molecule type" value="Genomic_DNA"/>
</dbReference>
<reference evidence="1 2" key="1">
    <citation type="journal article" date="2018" name="New Phytol.">
        <title>Phylogenomics of Endogonaceae and evolution of mycorrhizas within Mucoromycota.</title>
        <authorList>
            <person name="Chang Y."/>
            <person name="Desiro A."/>
            <person name="Na H."/>
            <person name="Sandor L."/>
            <person name="Lipzen A."/>
            <person name="Clum A."/>
            <person name="Barry K."/>
            <person name="Grigoriev I.V."/>
            <person name="Martin F.M."/>
            <person name="Stajich J.E."/>
            <person name="Smith M.E."/>
            <person name="Bonito G."/>
            <person name="Spatafora J.W."/>
        </authorList>
    </citation>
    <scope>NUCLEOTIDE SEQUENCE [LARGE SCALE GENOMIC DNA]</scope>
    <source>
        <strain evidence="1 2">GMNB39</strain>
    </source>
</reference>
<sequence length="474" mass="48822">MRCVAGPRAEAVSLDGSLGGVVTGLADGDGLSERDGEGVRVGLGGVREYNCLTASLRKDLDFVTGLAYDDHDVRVQIRRRGSSAHDELLCGSGLTVKMLQHGDNIMGCQICFFNAIPSSNNHDLLPRGLYSSGNIQEQGVPRAGVVRRRLEDGHTCNGVGEQSDQVCVGPRAVESDTDEAYACVRVVANTVDGVLHNGCASAHGDDDGARVRVATVLEREVSATREVCEAMHDVADGGGNGGGCWVNGWFLLVAEVCRSRGCGCAGFESGAVGCDVCVGEELRQDVCGEEIDVCGLCGDAAGVEEVEEGCSRDDGGGVGDGGEVLGFLNGGGGEECKACLANGHDVGKVAEGGRVGRAVLGRDVDDQGGAIGGHLVEVRNRCQEGTRGSHDGDERAGGQRLVKARSWVGLRREGVNLWSCVQEIGGVGLGEAGESVGGGGGCLMCEHEDIVARCVGDGRGGGLTVDNIQAGHSD</sequence>
<evidence type="ECO:0000313" key="2">
    <source>
        <dbReference type="Proteomes" id="UP000268093"/>
    </source>
</evidence>
<dbReference type="Proteomes" id="UP000268093">
    <property type="component" value="Unassembled WGS sequence"/>
</dbReference>
<organism evidence="1 2">
    <name type="scientific">Jimgerdemannia flammicorona</name>
    <dbReference type="NCBI Taxonomy" id="994334"/>
    <lineage>
        <taxon>Eukaryota</taxon>
        <taxon>Fungi</taxon>
        <taxon>Fungi incertae sedis</taxon>
        <taxon>Mucoromycota</taxon>
        <taxon>Mucoromycotina</taxon>
        <taxon>Endogonomycetes</taxon>
        <taxon>Endogonales</taxon>
        <taxon>Endogonaceae</taxon>
        <taxon>Jimgerdemannia</taxon>
    </lineage>
</organism>